<proteinExistence type="inferred from homology"/>
<dbReference type="GO" id="GO:0006281">
    <property type="term" value="P:DNA repair"/>
    <property type="evidence" value="ECO:0007669"/>
    <property type="project" value="InterPro"/>
</dbReference>
<evidence type="ECO:0000256" key="4">
    <source>
        <dbReference type="ARBA" id="ARBA00022801"/>
    </source>
</evidence>
<evidence type="ECO:0000256" key="3">
    <source>
        <dbReference type="ARBA" id="ARBA00022723"/>
    </source>
</evidence>
<dbReference type="GO" id="GO:0005737">
    <property type="term" value="C:cytoplasm"/>
    <property type="evidence" value="ECO:0007669"/>
    <property type="project" value="TreeGrafter"/>
</dbReference>
<dbReference type="PROSITE" id="PS51462">
    <property type="entry name" value="NUDIX"/>
    <property type="match status" value="1"/>
</dbReference>
<dbReference type="Gene3D" id="3.90.79.10">
    <property type="entry name" value="Nucleoside Triphosphate Pyrophosphohydrolase"/>
    <property type="match status" value="1"/>
</dbReference>
<dbReference type="Proteomes" id="UP000214689">
    <property type="component" value="Chromosome"/>
</dbReference>
<keyword evidence="3" id="KW-0479">Metal-binding</keyword>
<dbReference type="CDD" id="cd18886">
    <property type="entry name" value="NUDIX_MutT_Nudt1"/>
    <property type="match status" value="1"/>
</dbReference>
<evidence type="ECO:0000313" key="8">
    <source>
        <dbReference type="Proteomes" id="UP000214689"/>
    </source>
</evidence>
<evidence type="ECO:0000256" key="1">
    <source>
        <dbReference type="ARBA" id="ARBA00001946"/>
    </source>
</evidence>
<dbReference type="InterPro" id="IPR003562">
    <property type="entry name" value="Mutator_MutX_prot"/>
</dbReference>
<dbReference type="AlphaFoldDB" id="A0A223ATI6"/>
<reference evidence="8" key="1">
    <citation type="submission" date="2016-05" db="EMBL/GenBank/DDBJ databases">
        <authorList>
            <person name="Holder M.E."/>
            <person name="Ajami N.J."/>
            <person name="Petrosino J.F."/>
        </authorList>
    </citation>
    <scope>NUCLEOTIDE SEQUENCE [LARGE SCALE GENOMIC DNA]</scope>
    <source>
        <strain evidence="8">ATCC 700696</strain>
    </source>
</reference>
<accession>A0A223ATI6</accession>
<dbReference type="InterPro" id="IPR000086">
    <property type="entry name" value="NUDIX_hydrolase_dom"/>
</dbReference>
<dbReference type="PRINTS" id="PR01402">
    <property type="entry name" value="MUTATORMUTX"/>
</dbReference>
<dbReference type="Pfam" id="PF00293">
    <property type="entry name" value="NUDIX"/>
    <property type="match status" value="1"/>
</dbReference>
<dbReference type="PANTHER" id="PTHR43758">
    <property type="entry name" value="7,8-DIHYDRO-8-OXOGUANINE TRIPHOSPHATASE"/>
    <property type="match status" value="1"/>
</dbReference>
<sequence>MGKARLSTLCYIEKDDCYLMLHRITKANDINHNKWIGVGGHFEDRDSPDDCLLREVREETGYTLTEYKFRGIVTFIYGSGDNEMIEYMHLFTATGFEGEAVPCDEGVLEWVPKDKLLGLELWEGDKIFLRFLNERDDFFSLKLVYNENDELIEVALDGKPI</sequence>
<feature type="domain" description="Nudix hydrolase" evidence="6">
    <location>
        <begin position="3"/>
        <end position="134"/>
    </location>
</feature>
<dbReference type="GO" id="GO:0046872">
    <property type="term" value="F:metal ion binding"/>
    <property type="evidence" value="ECO:0007669"/>
    <property type="project" value="UniProtKB-KW"/>
</dbReference>
<keyword evidence="5" id="KW-0460">Magnesium</keyword>
<keyword evidence="8" id="KW-1185">Reference proteome</keyword>
<dbReference type="RefSeq" id="WP_094234470.1">
    <property type="nucleotide sequence ID" value="NZ_CP016199.1"/>
</dbReference>
<keyword evidence="4" id="KW-0378">Hydrolase</keyword>
<dbReference type="OrthoDB" id="9804563at2"/>
<gene>
    <name evidence="7" type="ORF">AXF17_07310</name>
</gene>
<evidence type="ECO:0000259" key="6">
    <source>
        <dbReference type="PROSITE" id="PS51462"/>
    </source>
</evidence>
<dbReference type="EMBL" id="CP016199">
    <property type="protein sequence ID" value="ASS38229.1"/>
    <property type="molecule type" value="Genomic_DNA"/>
</dbReference>
<dbReference type="SUPFAM" id="SSF55811">
    <property type="entry name" value="Nudix"/>
    <property type="match status" value="1"/>
</dbReference>
<dbReference type="PANTHER" id="PTHR43758:SF2">
    <property type="entry name" value="OXIDIZED PURINE NUCLEOSIDE TRIPHOSPHATE HYDROLASE"/>
    <property type="match status" value="1"/>
</dbReference>
<dbReference type="InterPro" id="IPR015797">
    <property type="entry name" value="NUDIX_hydrolase-like_dom_sf"/>
</dbReference>
<comment type="cofactor">
    <cofactor evidence="1">
        <name>Mg(2+)</name>
        <dbReference type="ChEBI" id="CHEBI:18420"/>
    </cofactor>
</comment>
<comment type="similarity">
    <text evidence="2">Belongs to the Nudix hydrolase family.</text>
</comment>
<dbReference type="GO" id="GO:0008413">
    <property type="term" value="F:8-oxo-7,8-dihydroguanosine triphosphate pyrophosphatase activity"/>
    <property type="evidence" value="ECO:0007669"/>
    <property type="project" value="InterPro"/>
</dbReference>
<evidence type="ECO:0000256" key="2">
    <source>
        <dbReference type="ARBA" id="ARBA00005582"/>
    </source>
</evidence>
<protein>
    <submittedName>
        <fullName evidence="7">DNA mismatch repair protein MutT</fullName>
    </submittedName>
</protein>
<evidence type="ECO:0000313" key="7">
    <source>
        <dbReference type="EMBL" id="ASS38229.1"/>
    </source>
</evidence>
<organism evidence="7 8">
    <name type="scientific">Mogibacterium pumilum</name>
    <dbReference type="NCBI Taxonomy" id="86332"/>
    <lineage>
        <taxon>Bacteria</taxon>
        <taxon>Bacillati</taxon>
        <taxon>Bacillota</taxon>
        <taxon>Clostridia</taxon>
        <taxon>Peptostreptococcales</taxon>
        <taxon>Anaerovoracaceae</taxon>
        <taxon>Mogibacterium</taxon>
    </lineage>
</organism>
<name>A0A223ATI6_9FIRM</name>
<evidence type="ECO:0000256" key="5">
    <source>
        <dbReference type="ARBA" id="ARBA00022842"/>
    </source>
</evidence>